<dbReference type="EMBL" id="LWBO01000023">
    <property type="protein sequence ID" value="OQP44927.1"/>
    <property type="molecule type" value="Genomic_DNA"/>
</dbReference>
<protein>
    <recommendedName>
        <fullName evidence="3">DUF4230 domain-containing protein</fullName>
    </recommendedName>
</protein>
<evidence type="ECO:0008006" key="3">
    <source>
        <dbReference type="Google" id="ProtNLM"/>
    </source>
</evidence>
<proteinExistence type="predicted"/>
<evidence type="ECO:0000313" key="2">
    <source>
        <dbReference type="Proteomes" id="UP000192277"/>
    </source>
</evidence>
<keyword evidence="2" id="KW-1185">Reference proteome</keyword>
<sequence length="138" mass="15346">MKFKNNDNMKKTYLLLAAAVLVFVCSVVGFVRNNAPNHSTSFFYKITSKAMIVEVTYNPDQAPQVEKYVDSCLQPEIVFGNKHKVNTDVQISSSQLKYQVKAAPGELKITADKNSNSASSLNKLKNIFDGLKNVIKPD</sequence>
<reference evidence="1 2" key="1">
    <citation type="submission" date="2016-04" db="EMBL/GenBank/DDBJ databases">
        <authorList>
            <person name="Chen L."/>
            <person name="Zhuang W."/>
            <person name="Wang G."/>
        </authorList>
    </citation>
    <scope>NUCLEOTIDE SEQUENCE [LARGE SCALE GENOMIC DNA]</scope>
    <source>
        <strain evidence="2">GR20</strain>
    </source>
</reference>
<organism evidence="1 2">
    <name type="scientific">Niastella koreensis</name>
    <dbReference type="NCBI Taxonomy" id="354356"/>
    <lineage>
        <taxon>Bacteria</taxon>
        <taxon>Pseudomonadati</taxon>
        <taxon>Bacteroidota</taxon>
        <taxon>Chitinophagia</taxon>
        <taxon>Chitinophagales</taxon>
        <taxon>Chitinophagaceae</taxon>
        <taxon>Niastella</taxon>
    </lineage>
</organism>
<accession>A0ABX3NU78</accession>
<name>A0ABX3NU78_9BACT</name>
<gene>
    <name evidence="1" type="ORF">A4D02_09070</name>
</gene>
<evidence type="ECO:0000313" key="1">
    <source>
        <dbReference type="EMBL" id="OQP44927.1"/>
    </source>
</evidence>
<comment type="caution">
    <text evidence="1">The sequence shown here is derived from an EMBL/GenBank/DDBJ whole genome shotgun (WGS) entry which is preliminary data.</text>
</comment>
<dbReference type="Proteomes" id="UP000192277">
    <property type="component" value="Unassembled WGS sequence"/>
</dbReference>